<sequence>MRHLTVLLLMMILTACNEPKPTIALGTLERDRIAHTATMNEVITELPIQQGSHITKGTVLVKLDNTLQNAIVAKARADVAQAQAQFEKLKNGARDQEIAAARAAVSGAKAKLKESEASFKRITNLIKNKLSSQADLDHAVANRDANKANLESAQEQLSVLIKGTREEDLRMAEAQMAAANAVLTSELKKLDDLTIRATRDGILDNLPWNLGERVTIGSPIAIVLAGEAPYARVYIPQTHRVGLKVGDSIDVKVDGISSPLAGKISWIANEPAFSPYYALNQQERSRLMYLTKIQLSIEATDLPNGVPVQALLVRAVK</sequence>
<dbReference type="InterPro" id="IPR050465">
    <property type="entry name" value="UPF0194_transport"/>
</dbReference>
<dbReference type="InterPro" id="IPR059052">
    <property type="entry name" value="HH_YbhG-like"/>
</dbReference>
<proteinExistence type="predicted"/>
<name>A0ABV2BYQ5_9GAMM</name>
<comment type="caution">
    <text evidence="1">The sequence shown here is derived from an EMBL/GenBank/DDBJ whole genome shotgun (WGS) entry which is preliminary data.</text>
</comment>
<keyword evidence="2" id="KW-1185">Reference proteome</keyword>
<dbReference type="PROSITE" id="PS51257">
    <property type="entry name" value="PROKAR_LIPOPROTEIN"/>
    <property type="match status" value="1"/>
</dbReference>
<gene>
    <name evidence="1" type="ORF">ABVT43_18155</name>
</gene>
<evidence type="ECO:0000313" key="2">
    <source>
        <dbReference type="Proteomes" id="UP001548189"/>
    </source>
</evidence>
<protein>
    <submittedName>
        <fullName evidence="1">HlyD family efflux transporter periplasmic adaptor subunit</fullName>
    </submittedName>
</protein>
<dbReference type="Proteomes" id="UP001548189">
    <property type="component" value="Unassembled WGS sequence"/>
</dbReference>
<dbReference type="Gene3D" id="2.40.50.100">
    <property type="match status" value="1"/>
</dbReference>
<dbReference type="Gene3D" id="1.10.287.470">
    <property type="entry name" value="Helix hairpin bin"/>
    <property type="match status" value="2"/>
</dbReference>
<dbReference type="EMBL" id="JBEVCJ010000033">
    <property type="protein sequence ID" value="MET1257072.1"/>
    <property type="molecule type" value="Genomic_DNA"/>
</dbReference>
<dbReference type="Pfam" id="PF25881">
    <property type="entry name" value="HH_YBHG"/>
    <property type="match status" value="1"/>
</dbReference>
<dbReference type="PANTHER" id="PTHR32347">
    <property type="entry name" value="EFFLUX SYSTEM COMPONENT YKNX-RELATED"/>
    <property type="match status" value="1"/>
</dbReference>
<evidence type="ECO:0000313" key="1">
    <source>
        <dbReference type="EMBL" id="MET1257072.1"/>
    </source>
</evidence>
<organism evidence="1 2">
    <name type="scientific">Aliikangiella maris</name>
    <dbReference type="NCBI Taxonomy" id="3162458"/>
    <lineage>
        <taxon>Bacteria</taxon>
        <taxon>Pseudomonadati</taxon>
        <taxon>Pseudomonadota</taxon>
        <taxon>Gammaproteobacteria</taxon>
        <taxon>Oceanospirillales</taxon>
        <taxon>Pleioneaceae</taxon>
        <taxon>Aliikangiella</taxon>
    </lineage>
</organism>
<reference evidence="1 2" key="1">
    <citation type="submission" date="2024-06" db="EMBL/GenBank/DDBJ databases">
        <authorList>
            <person name="Li F."/>
        </authorList>
    </citation>
    <scope>NUCLEOTIDE SEQUENCE [LARGE SCALE GENOMIC DNA]</scope>
    <source>
        <strain evidence="1 2">GXAS 311</strain>
    </source>
</reference>
<dbReference type="SUPFAM" id="SSF111369">
    <property type="entry name" value="HlyD-like secretion proteins"/>
    <property type="match status" value="2"/>
</dbReference>
<dbReference type="PANTHER" id="PTHR32347:SF29">
    <property type="entry name" value="UPF0194 MEMBRANE PROTEIN YBHG"/>
    <property type="match status" value="1"/>
</dbReference>
<accession>A0ABV2BYQ5</accession>